<proteinExistence type="predicted"/>
<feature type="transmembrane region" description="Helical" evidence="1">
    <location>
        <begin position="750"/>
        <end position="767"/>
    </location>
</feature>
<evidence type="ECO:0000313" key="3">
    <source>
        <dbReference type="Proteomes" id="UP000229434"/>
    </source>
</evidence>
<dbReference type="AlphaFoldDB" id="A0A2N9XV48"/>
<feature type="transmembrane region" description="Helical" evidence="1">
    <location>
        <begin position="487"/>
        <end position="511"/>
    </location>
</feature>
<dbReference type="EMBL" id="MEIS01000123">
    <property type="protein sequence ID" value="PIT53391.1"/>
    <property type="molecule type" value="Genomic_DNA"/>
</dbReference>
<feature type="transmembrane region" description="Helical" evidence="1">
    <location>
        <begin position="155"/>
        <end position="172"/>
    </location>
</feature>
<reference evidence="2 3" key="1">
    <citation type="journal article" date="2017" name="MBio">
        <title>Type VI secretion-mediated competition in the bee gut microbiome.</title>
        <authorList>
            <person name="Steele M.I."/>
            <person name="Kwong W.K."/>
            <person name="Powell J.E."/>
            <person name="Whiteley M."/>
            <person name="Moran N.A."/>
        </authorList>
    </citation>
    <scope>NUCLEOTIDE SEQUENCE [LARGE SCALE GENOMIC DNA]</scope>
    <source>
        <strain evidence="2 3">Nev3CBA3</strain>
    </source>
</reference>
<feature type="transmembrane region" description="Helical" evidence="1">
    <location>
        <begin position="462"/>
        <end position="480"/>
    </location>
</feature>
<dbReference type="Proteomes" id="UP000229434">
    <property type="component" value="Unassembled WGS sequence"/>
</dbReference>
<evidence type="ECO:0008006" key="4">
    <source>
        <dbReference type="Google" id="ProtNLM"/>
    </source>
</evidence>
<feature type="transmembrane region" description="Helical" evidence="1">
    <location>
        <begin position="384"/>
        <end position="402"/>
    </location>
</feature>
<feature type="transmembrane region" description="Helical" evidence="1">
    <location>
        <begin position="184"/>
        <end position="212"/>
    </location>
</feature>
<keyword evidence="1" id="KW-1133">Transmembrane helix</keyword>
<feature type="transmembrane region" description="Helical" evidence="1">
    <location>
        <begin position="262"/>
        <end position="281"/>
    </location>
</feature>
<protein>
    <recommendedName>
        <fullName evidence="4">YfhO family protein</fullName>
    </recommendedName>
</protein>
<dbReference type="RefSeq" id="WP_100138209.1">
    <property type="nucleotide sequence ID" value="NZ_MEIS01000123.1"/>
</dbReference>
<feature type="transmembrane region" description="Helical" evidence="1">
    <location>
        <begin position="321"/>
        <end position="339"/>
    </location>
</feature>
<accession>A0A2N9XV48</accession>
<feature type="transmembrane region" description="Helical" evidence="1">
    <location>
        <begin position="130"/>
        <end position="149"/>
    </location>
</feature>
<comment type="caution">
    <text evidence="2">The sequence shown here is derived from an EMBL/GenBank/DDBJ whole genome shotgun (WGS) entry which is preliminary data.</text>
</comment>
<feature type="transmembrane region" description="Helical" evidence="1">
    <location>
        <begin position="351"/>
        <end position="372"/>
    </location>
</feature>
<organism evidence="2 3">
    <name type="scientific">Snodgrassella alvi</name>
    <dbReference type="NCBI Taxonomy" id="1196083"/>
    <lineage>
        <taxon>Bacteria</taxon>
        <taxon>Pseudomonadati</taxon>
        <taxon>Pseudomonadota</taxon>
        <taxon>Betaproteobacteria</taxon>
        <taxon>Neisseriales</taxon>
        <taxon>Neisseriaceae</taxon>
        <taxon>Snodgrassella</taxon>
    </lineage>
</organism>
<gene>
    <name evidence="2" type="ORF">BHC49_13270</name>
</gene>
<name>A0A2N9XV48_9NEIS</name>
<feature type="transmembrane region" description="Helical" evidence="1">
    <location>
        <begin position="440"/>
        <end position="456"/>
    </location>
</feature>
<feature type="transmembrane region" description="Helical" evidence="1">
    <location>
        <begin position="224"/>
        <end position="242"/>
    </location>
</feature>
<keyword evidence="1" id="KW-0472">Membrane</keyword>
<feature type="transmembrane region" description="Helical" evidence="1">
    <location>
        <begin position="408"/>
        <end position="428"/>
    </location>
</feature>
<feature type="transmembrane region" description="Helical" evidence="1">
    <location>
        <begin position="100"/>
        <end position="121"/>
    </location>
</feature>
<feature type="transmembrane region" description="Helical" evidence="1">
    <location>
        <begin position="12"/>
        <end position="36"/>
    </location>
</feature>
<feature type="transmembrane region" description="Helical" evidence="1">
    <location>
        <begin position="287"/>
        <end position="309"/>
    </location>
</feature>
<evidence type="ECO:0000313" key="2">
    <source>
        <dbReference type="EMBL" id="PIT53391.1"/>
    </source>
</evidence>
<keyword evidence="1" id="KW-0812">Transmembrane</keyword>
<evidence type="ECO:0000256" key="1">
    <source>
        <dbReference type="SAM" id="Phobius"/>
    </source>
</evidence>
<sequence length="776" mass="89003">MSCEKLLPRQALLFSVFYAIAVIVVCSLFQSDFFYIDDATYEMLGFFRQIGHIWAQGRIPFIVDSMYIGGNEMIDLGKGIFLPQNILVSLIASQFHYIQLPGWILAFINIVLVSCSALVIAKSFKLHNTYAYAFASLVVIQPVFLYQYLGAWWNAASGQAWAMVSIATFFLLRNSFSKTNIILNFISVIFLLSAGWPHGVIGYAVFVGVSLIFQLKRFGNLKKVFYLSIPTILACIFAFPVYSEYLFSYDLINRVSGFDSQYRAFTPSWSTIILGFFPTFYDYITYISYKLMLIPFGFSTLFVPLVFFYRDVKILWQRDINLKWFLLLIVIFFVLSQMPGQFGPLRWPFRFLPFISLFICLAVFYILQFAPVVKGNTIRLSRKIYNCLYAIWGGFFIFLPFYAGFDTLVLILCGLLMLFLMERSLFNLNESILYNFNKKYIFIILFASCFVFFNSWNLHPIYVVLQIFSIWLLLLSPKMVESKSTFGLAGLSLLILVMLLTGLPTLGGYYLRQTDLPEHIQLPDNVNLQGYILSLPNNLYLRQTRQLNDIASAQFGFYDIKSINGYSPVGSKRLEQVLPVNQTAHGIFIPRLALKNILQITGRLPVCQAVLMRISTIIVNKADYAAFSRQFQQCGYIEVQPAGSRNDLYVSLPLDQTKGWDNNSPFVFPDLAGIKHLKHDNNTDLVRIPEHNDTTILIFPRLWWYGYSADVNGYSLPVVADNSGSLVQVSVPPHLHGMLTLSYFPVTWRYLWFLPMLALIGLMTLLFNNRKQNKLI</sequence>